<comment type="caution">
    <text evidence="6">The sequence shown here is derived from an EMBL/GenBank/DDBJ whole genome shotgun (WGS) entry which is preliminary data.</text>
</comment>
<accession>A0ABQ4PUB0</accession>
<evidence type="ECO:0000256" key="2">
    <source>
        <dbReference type="ARBA" id="ARBA00023002"/>
    </source>
</evidence>
<comment type="similarity">
    <text evidence="1 4">Belongs to the Glu/Leu/Phe/Val dehydrogenases family.</text>
</comment>
<organism evidence="6 7">
    <name type="scientific">Candidatus Phycosocius spiralis</name>
    <dbReference type="NCBI Taxonomy" id="2815099"/>
    <lineage>
        <taxon>Bacteria</taxon>
        <taxon>Pseudomonadati</taxon>
        <taxon>Pseudomonadota</taxon>
        <taxon>Alphaproteobacteria</taxon>
        <taxon>Caulobacterales</taxon>
        <taxon>Caulobacterales incertae sedis</taxon>
        <taxon>Candidatus Phycosocius</taxon>
    </lineage>
</organism>
<dbReference type="InterPro" id="IPR016211">
    <property type="entry name" value="Glu/Phe/Leu/Val/Trp_DH_bac/arc"/>
</dbReference>
<dbReference type="Pfam" id="PF00208">
    <property type="entry name" value="ELFV_dehydrog"/>
    <property type="match status" value="1"/>
</dbReference>
<dbReference type="Pfam" id="PF02812">
    <property type="entry name" value="ELFV_dehydrog_N"/>
    <property type="match status" value="1"/>
</dbReference>
<keyword evidence="3" id="KW-0520">NAD</keyword>
<evidence type="ECO:0000256" key="4">
    <source>
        <dbReference type="RuleBase" id="RU004417"/>
    </source>
</evidence>
<dbReference type="PANTHER" id="PTHR42722:SF1">
    <property type="entry name" value="VALINE DEHYDROGENASE"/>
    <property type="match status" value="1"/>
</dbReference>
<reference evidence="6" key="1">
    <citation type="submission" date="2021-05" db="EMBL/GenBank/DDBJ databases">
        <authorList>
            <person name="Tanabe Y."/>
        </authorList>
    </citation>
    <scope>NUCLEOTIDE SEQUENCE</scope>
    <source>
        <strain evidence="6">BOTRYCO-1</strain>
    </source>
</reference>
<keyword evidence="2 4" id="KW-0560">Oxidoreductase</keyword>
<name>A0ABQ4PUB0_9PROT</name>
<dbReference type="SMART" id="SM00839">
    <property type="entry name" value="ELFV_dehydrog"/>
    <property type="match status" value="1"/>
</dbReference>
<evidence type="ECO:0000256" key="1">
    <source>
        <dbReference type="ARBA" id="ARBA00006382"/>
    </source>
</evidence>
<dbReference type="Gene3D" id="3.40.50.10860">
    <property type="entry name" value="Leucine Dehydrogenase, chain A, domain 1"/>
    <property type="match status" value="1"/>
</dbReference>
<dbReference type="Gene3D" id="3.40.50.720">
    <property type="entry name" value="NAD(P)-binding Rossmann-like Domain"/>
    <property type="match status" value="1"/>
</dbReference>
<dbReference type="PIRSF" id="PIRSF000188">
    <property type="entry name" value="Phe_leu_dh"/>
    <property type="match status" value="1"/>
</dbReference>
<evidence type="ECO:0000256" key="3">
    <source>
        <dbReference type="ARBA" id="ARBA00023027"/>
    </source>
</evidence>
<dbReference type="InterPro" id="IPR033524">
    <property type="entry name" value="Glu/Leu/Phe/Val_DH_AS"/>
</dbReference>
<dbReference type="PANTHER" id="PTHR42722">
    <property type="entry name" value="LEUCINE DEHYDROGENASE"/>
    <property type="match status" value="1"/>
</dbReference>
<feature type="domain" description="Glutamate/phenylalanine/leucine/valine/L-tryptophan dehydrogenase C-terminal" evidence="5">
    <location>
        <begin position="145"/>
        <end position="348"/>
    </location>
</feature>
<proteinExistence type="inferred from homology"/>
<dbReference type="InterPro" id="IPR006097">
    <property type="entry name" value="Glu/Leu/Phe/Val/Trp_DH_dimer"/>
</dbReference>
<dbReference type="PRINTS" id="PR00082">
    <property type="entry name" value="GLFDHDRGNASE"/>
</dbReference>
<protein>
    <submittedName>
        <fullName evidence="6">Leucine dehydrogenase</fullName>
    </submittedName>
</protein>
<dbReference type="RefSeq" id="WP_284359220.1">
    <property type="nucleotide sequence ID" value="NZ_BPFZ01000003.1"/>
</dbReference>
<sequence length="351" mass="36555">MTAVFNHGEFDHHEQIVFAHDYKAGLQAIIGIHDTTLGPAAGGVRMSTYHTSDDALTDVLRLSRGMSYKNALAGLALGGGKAVLIGNPRTDKSPELLASLGKAINHLGGRYLAAEDVGMTVVDMEEIAGQTAHVFGRDPKAGYGGEPSPMTALGVLLSIQSCVKYTLGRNNLDGIRVAIQGAGAVGTDLARRLGEEGAQILIADVDPIRAQAAADKARGQVIGIDQVLSADVDVLAPCALGAVINDASIGSLRTKIVCGAANNQLSEPRHGVALAQRGILYAPDYVVNAGGIINVSYEVGGSYDSAKVIKHIQKIPQTLEAIFATSARESLPPDVVADKMAQRLIGRGTPP</sequence>
<gene>
    <name evidence="6" type="ORF">PsB1_0771</name>
</gene>
<reference evidence="6" key="2">
    <citation type="journal article" date="2023" name="ISME Commun">
        <title>Characterization of a bloom-associated alphaproteobacterial lineage, 'Candidatus Phycosocius': insights into freshwater algal-bacterial interactions.</title>
        <authorList>
            <person name="Tanabe Y."/>
            <person name="Yamaguchi H."/>
            <person name="Yoshida M."/>
            <person name="Kai A."/>
            <person name="Okazaki Y."/>
        </authorList>
    </citation>
    <scope>NUCLEOTIDE SEQUENCE</scope>
    <source>
        <strain evidence="6">BOTRYCO-1</strain>
    </source>
</reference>
<dbReference type="InterPro" id="IPR046346">
    <property type="entry name" value="Aminoacid_DH-like_N_sf"/>
</dbReference>
<evidence type="ECO:0000259" key="5">
    <source>
        <dbReference type="SMART" id="SM00839"/>
    </source>
</evidence>
<dbReference type="InterPro" id="IPR006096">
    <property type="entry name" value="Glu/Leu/Phe/Val/Trp_DH_C"/>
</dbReference>
<evidence type="ECO:0000313" key="6">
    <source>
        <dbReference type="EMBL" id="GIU66617.1"/>
    </source>
</evidence>
<dbReference type="Proteomes" id="UP001161064">
    <property type="component" value="Unassembled WGS sequence"/>
</dbReference>
<dbReference type="SUPFAM" id="SSF53223">
    <property type="entry name" value="Aminoacid dehydrogenase-like, N-terminal domain"/>
    <property type="match status" value="1"/>
</dbReference>
<dbReference type="InterPro" id="IPR006095">
    <property type="entry name" value="Glu/Leu/Phe/Val/Trp_DH"/>
</dbReference>
<evidence type="ECO:0000313" key="7">
    <source>
        <dbReference type="Proteomes" id="UP001161064"/>
    </source>
</evidence>
<keyword evidence="7" id="KW-1185">Reference proteome</keyword>
<dbReference type="InterPro" id="IPR036291">
    <property type="entry name" value="NAD(P)-bd_dom_sf"/>
</dbReference>
<dbReference type="SUPFAM" id="SSF51735">
    <property type="entry name" value="NAD(P)-binding Rossmann-fold domains"/>
    <property type="match status" value="1"/>
</dbReference>
<dbReference type="CDD" id="cd01075">
    <property type="entry name" value="NAD_bind_Leu_Phe_Val_DH"/>
    <property type="match status" value="1"/>
</dbReference>
<dbReference type="EMBL" id="BPFZ01000003">
    <property type="protein sequence ID" value="GIU66617.1"/>
    <property type="molecule type" value="Genomic_DNA"/>
</dbReference>
<dbReference type="PROSITE" id="PS00074">
    <property type="entry name" value="GLFV_DEHYDROGENASE"/>
    <property type="match status" value="1"/>
</dbReference>